<name>A0AA39XV01_9PEZI</name>
<evidence type="ECO:0000259" key="1">
    <source>
        <dbReference type="PROSITE" id="PS51462"/>
    </source>
</evidence>
<proteinExistence type="predicted"/>
<dbReference type="PANTHER" id="PTHR13622">
    <property type="entry name" value="THIAMIN PYROPHOSPHOKINASE"/>
    <property type="match status" value="1"/>
</dbReference>
<evidence type="ECO:0000313" key="2">
    <source>
        <dbReference type="EMBL" id="KAK0640726.1"/>
    </source>
</evidence>
<dbReference type="FunFam" id="3.90.79.10:FF:000019">
    <property type="entry name" value="Thiamin pyrophosphokinase, putative"/>
    <property type="match status" value="1"/>
</dbReference>
<dbReference type="CDD" id="cd03676">
    <property type="entry name" value="NUDIX_Tnr3_like"/>
    <property type="match status" value="1"/>
</dbReference>
<dbReference type="Pfam" id="PF00293">
    <property type="entry name" value="NUDIX"/>
    <property type="match status" value="1"/>
</dbReference>
<evidence type="ECO:0000313" key="3">
    <source>
        <dbReference type="Proteomes" id="UP001174936"/>
    </source>
</evidence>
<dbReference type="Proteomes" id="UP001174936">
    <property type="component" value="Unassembled WGS sequence"/>
</dbReference>
<dbReference type="Gene3D" id="3.90.79.10">
    <property type="entry name" value="Nucleoside Triphosphate Pyrophosphohydrolase"/>
    <property type="match status" value="1"/>
</dbReference>
<organism evidence="2 3">
    <name type="scientific">Cercophora newfieldiana</name>
    <dbReference type="NCBI Taxonomy" id="92897"/>
    <lineage>
        <taxon>Eukaryota</taxon>
        <taxon>Fungi</taxon>
        <taxon>Dikarya</taxon>
        <taxon>Ascomycota</taxon>
        <taxon>Pezizomycotina</taxon>
        <taxon>Sordariomycetes</taxon>
        <taxon>Sordariomycetidae</taxon>
        <taxon>Sordariales</taxon>
        <taxon>Lasiosphaeriaceae</taxon>
        <taxon>Cercophora</taxon>
    </lineage>
</organism>
<dbReference type="AlphaFoldDB" id="A0AA39XV01"/>
<comment type="caution">
    <text evidence="2">The sequence shown here is derived from an EMBL/GenBank/DDBJ whole genome shotgun (WGS) entry which is preliminary data.</text>
</comment>
<dbReference type="EMBL" id="JAULSV010000006">
    <property type="protein sequence ID" value="KAK0640726.1"/>
    <property type="molecule type" value="Genomic_DNA"/>
</dbReference>
<protein>
    <submittedName>
        <fullName evidence="2">NUDIX hydrolase domain-like protein</fullName>
    </submittedName>
</protein>
<feature type="domain" description="Nudix hydrolase" evidence="1">
    <location>
        <begin position="79"/>
        <end position="226"/>
    </location>
</feature>
<dbReference type="InterPro" id="IPR015797">
    <property type="entry name" value="NUDIX_hydrolase-like_dom_sf"/>
</dbReference>
<dbReference type="SUPFAM" id="SSF55811">
    <property type="entry name" value="Nudix"/>
    <property type="match status" value="1"/>
</dbReference>
<keyword evidence="3" id="KW-1185">Reference proteome</keyword>
<sequence length="268" mass="30177">MPWTSCFRVDTPRKEVHLLKPAGREDWQHACNEAIDELLDLARAKNLLGKKRNEKFPIVGANFDIAIERSGISLFGIIGQGAHMTVYTRTPEGDMKFWVPRRSAAKSTYPNMLDQAVAGGVARGETPFECLVREAGEEAALSEELVRQNAVPVGTVTWFNISDERAGGEPGLMNPGVLYVYDLEVGPDVVFKPVDDDIQSFHLMGVEEVRDAMRRGEFKPSCAAVVIDFFVRHRFIIGEEEDDYVEIVSRLHRKLPFRTSPRRQTRTS</sequence>
<dbReference type="InterPro" id="IPR000086">
    <property type="entry name" value="NUDIX_hydrolase_dom"/>
</dbReference>
<gene>
    <name evidence="2" type="ORF">B0T16DRAFT_418364</name>
</gene>
<dbReference type="GO" id="GO:0044715">
    <property type="term" value="F:8-oxo-dGDP phosphatase activity"/>
    <property type="evidence" value="ECO:0007669"/>
    <property type="project" value="TreeGrafter"/>
</dbReference>
<keyword evidence="2" id="KW-0378">Hydrolase</keyword>
<reference evidence="2" key="1">
    <citation type="submission" date="2023-06" db="EMBL/GenBank/DDBJ databases">
        <title>Genome-scale phylogeny and comparative genomics of the fungal order Sordariales.</title>
        <authorList>
            <consortium name="Lawrence Berkeley National Laboratory"/>
            <person name="Hensen N."/>
            <person name="Bonometti L."/>
            <person name="Westerberg I."/>
            <person name="Brannstrom I.O."/>
            <person name="Guillou S."/>
            <person name="Cros-Aarteil S."/>
            <person name="Calhoun S."/>
            <person name="Haridas S."/>
            <person name="Kuo A."/>
            <person name="Mondo S."/>
            <person name="Pangilinan J."/>
            <person name="Riley R."/>
            <person name="Labutti K."/>
            <person name="Andreopoulos B."/>
            <person name="Lipzen A."/>
            <person name="Chen C."/>
            <person name="Yanf M."/>
            <person name="Daum C."/>
            <person name="Ng V."/>
            <person name="Clum A."/>
            <person name="Steindorff A."/>
            <person name="Ohm R."/>
            <person name="Martin F."/>
            <person name="Silar P."/>
            <person name="Natvig D."/>
            <person name="Lalanne C."/>
            <person name="Gautier V."/>
            <person name="Ament-Velasquez S.L."/>
            <person name="Kruys A."/>
            <person name="Hutchinson M.I."/>
            <person name="Powell A.J."/>
            <person name="Barry K."/>
            <person name="Miller A.N."/>
            <person name="Grigoriev I.V."/>
            <person name="Debuchy R."/>
            <person name="Gladieux P."/>
            <person name="Thoren M.H."/>
            <person name="Johannesson H."/>
        </authorList>
    </citation>
    <scope>NUCLEOTIDE SEQUENCE</scope>
    <source>
        <strain evidence="2">SMH2532-1</strain>
    </source>
</reference>
<accession>A0AA39XV01</accession>
<dbReference type="PROSITE" id="PS51462">
    <property type="entry name" value="NUDIX"/>
    <property type="match status" value="1"/>
</dbReference>
<dbReference type="PANTHER" id="PTHR13622:SF11">
    <property type="entry name" value="THIAMIN PYROPHOSPHOKINASE"/>
    <property type="match status" value="1"/>
</dbReference>